<dbReference type="Pfam" id="PF03446">
    <property type="entry name" value="NAD_binding_2"/>
    <property type="match status" value="1"/>
</dbReference>
<evidence type="ECO:0000313" key="6">
    <source>
        <dbReference type="Proteomes" id="UP000013968"/>
    </source>
</evidence>
<dbReference type="GO" id="GO:0050661">
    <property type="term" value="F:NADP binding"/>
    <property type="evidence" value="ECO:0007669"/>
    <property type="project" value="InterPro"/>
</dbReference>
<dbReference type="Pfam" id="PF21761">
    <property type="entry name" value="RedAm-like_C"/>
    <property type="match status" value="1"/>
</dbReference>
<keyword evidence="2" id="KW-0560">Oxidoreductase</keyword>
<evidence type="ECO:0000313" key="5">
    <source>
        <dbReference type="EMBL" id="AGM04577.1"/>
    </source>
</evidence>
<dbReference type="InterPro" id="IPR013328">
    <property type="entry name" value="6PGD_dom2"/>
</dbReference>
<dbReference type="PANTHER" id="PTHR43580">
    <property type="entry name" value="OXIDOREDUCTASE GLYR1-RELATED"/>
    <property type="match status" value="1"/>
</dbReference>
<evidence type="ECO:0000259" key="3">
    <source>
        <dbReference type="Pfam" id="PF03446"/>
    </source>
</evidence>
<dbReference type="InterPro" id="IPR006115">
    <property type="entry name" value="6PGDH_NADP-bd"/>
</dbReference>
<evidence type="ECO:0000259" key="4">
    <source>
        <dbReference type="Pfam" id="PF21761"/>
    </source>
</evidence>
<dbReference type="GO" id="GO:0016491">
    <property type="term" value="F:oxidoreductase activity"/>
    <property type="evidence" value="ECO:0007669"/>
    <property type="project" value="UniProtKB-KW"/>
</dbReference>
<feature type="domain" description="NADPH-dependent reductive aminase-like C-terminal" evidence="4">
    <location>
        <begin position="180"/>
        <end position="303"/>
    </location>
</feature>
<comment type="similarity">
    <text evidence="1">Belongs to the HIBADH-related family.</text>
</comment>
<dbReference type="Proteomes" id="UP000013968">
    <property type="component" value="Chromosome"/>
</dbReference>
<gene>
    <name evidence="5" type="ORF">AORI_1989</name>
</gene>
<proteinExistence type="inferred from homology"/>
<dbReference type="SUPFAM" id="SSF51735">
    <property type="entry name" value="NAD(P)-binding Rossmann-fold domains"/>
    <property type="match status" value="1"/>
</dbReference>
<organism evidence="5 6">
    <name type="scientific">Amycolatopsis keratiniphila</name>
    <dbReference type="NCBI Taxonomy" id="129921"/>
    <lineage>
        <taxon>Bacteria</taxon>
        <taxon>Bacillati</taxon>
        <taxon>Actinomycetota</taxon>
        <taxon>Actinomycetes</taxon>
        <taxon>Pseudonocardiales</taxon>
        <taxon>Pseudonocardiaceae</taxon>
        <taxon>Amycolatopsis</taxon>
        <taxon>Amycolatopsis japonica group</taxon>
    </lineage>
</organism>
<dbReference type="PATRIC" id="fig|1156913.3.peg.2038"/>
<dbReference type="KEGG" id="aoi:AORI_1989"/>
<feature type="domain" description="6-phosphogluconate dehydrogenase NADP-binding" evidence="3">
    <location>
        <begin position="26"/>
        <end position="178"/>
    </location>
</feature>
<dbReference type="PIRSF" id="PIRSF000103">
    <property type="entry name" value="HIBADH"/>
    <property type="match status" value="1"/>
</dbReference>
<dbReference type="PANTHER" id="PTHR43580:SF2">
    <property type="entry name" value="CYTOKINE-LIKE NUCLEAR FACTOR N-PAC"/>
    <property type="match status" value="1"/>
</dbReference>
<dbReference type="InterPro" id="IPR015815">
    <property type="entry name" value="HIBADH-related"/>
</dbReference>
<dbReference type="InterPro" id="IPR036291">
    <property type="entry name" value="NAD(P)-bd_dom_sf"/>
</dbReference>
<dbReference type="Gene3D" id="3.40.50.720">
    <property type="entry name" value="NAD(P)-binding Rossmann-like Domain"/>
    <property type="match status" value="1"/>
</dbReference>
<keyword evidence="6" id="KW-1185">Reference proteome</keyword>
<protein>
    <submittedName>
        <fullName evidence="5">NAD-dependent glycerol-3-phosphate dehydrogenase</fullName>
    </submittedName>
</protein>
<evidence type="ECO:0000256" key="2">
    <source>
        <dbReference type="ARBA" id="ARBA00023002"/>
    </source>
</evidence>
<sequence length="317" mass="32990">MYATAQHGVIPKISFDWSEKMPKTPVTVVGLGSMGSALAGAFLAAGHPTTVWNRTASKADPLVARGAILAATADDAVRASPLTIACLTTYEDTRAALEAASLTGRALVTLNSGSPAEARRMAGWAKDRGARYLDGAIKNVPSAVGAPDTLLYYGGDKAVFDEHRETLRVLGGDTVHLGEDTDLAALYETAVGGTLLPALVGFFQGAAALRSRGLEASTLLPYATKWFEMIISVLPTLTKEIDSGDYSDPASSVDIFHAGAAADLGLAEEGVDVAWQLPMHDLVRRAVEAGHGDRSISVLTELLSVGAAGSSTTAKRP</sequence>
<evidence type="ECO:0000256" key="1">
    <source>
        <dbReference type="ARBA" id="ARBA00009080"/>
    </source>
</evidence>
<name>R4T0P2_9PSEU</name>
<dbReference type="InterPro" id="IPR048666">
    <property type="entry name" value="RedAm-like_C"/>
</dbReference>
<reference evidence="5 6" key="1">
    <citation type="journal article" date="2013" name="BMC Genomics">
        <title>ContigScape: a Cytoscape plugin facilitating microbial genome gap closing.</title>
        <authorList>
            <person name="Tang B."/>
            <person name="Wang Q."/>
            <person name="Yang M."/>
            <person name="Xie F."/>
            <person name="Zhu Y."/>
            <person name="Zhuo Y."/>
            <person name="Wang S."/>
            <person name="Gao H."/>
            <person name="Ding X."/>
            <person name="Zhang L."/>
            <person name="Zhao G."/>
            <person name="Zheng H."/>
        </authorList>
    </citation>
    <scope>NUCLEOTIDE SEQUENCE [LARGE SCALE GENOMIC DNA]</scope>
    <source>
        <strain evidence="5 6">HCCB10007</strain>
    </source>
</reference>
<dbReference type="AlphaFoldDB" id="R4T0P2"/>
<dbReference type="HOGENOM" id="CLU_035117_2_1_11"/>
<dbReference type="InterPro" id="IPR051265">
    <property type="entry name" value="HIBADH-related_NP60_sf"/>
</dbReference>
<accession>R4T0P2</accession>
<dbReference type="Gene3D" id="1.10.1040.10">
    <property type="entry name" value="N-(1-d-carboxylethyl)-l-norvaline Dehydrogenase, domain 2"/>
    <property type="match status" value="1"/>
</dbReference>
<dbReference type="EMBL" id="CP003410">
    <property type="protein sequence ID" value="AGM04577.1"/>
    <property type="molecule type" value="Genomic_DNA"/>
</dbReference>